<proteinExistence type="predicted"/>
<evidence type="ECO:0000313" key="1">
    <source>
        <dbReference type="EMBL" id="KAA6382629.1"/>
    </source>
</evidence>
<accession>A0A5J4VJV8</accession>
<gene>
    <name evidence="1" type="ORF">EZS28_021844</name>
</gene>
<protein>
    <submittedName>
        <fullName evidence="1">Uncharacterized protein</fullName>
    </submittedName>
</protein>
<reference evidence="1 2" key="1">
    <citation type="submission" date="2019-03" db="EMBL/GenBank/DDBJ databases">
        <title>Single cell metagenomics reveals metabolic interactions within the superorganism composed of flagellate Streblomastix strix and complex community of Bacteroidetes bacteria on its surface.</title>
        <authorList>
            <person name="Treitli S.C."/>
            <person name="Kolisko M."/>
            <person name="Husnik F."/>
            <person name="Keeling P."/>
            <person name="Hampl V."/>
        </authorList>
    </citation>
    <scope>NUCLEOTIDE SEQUENCE [LARGE SCALE GENOMIC DNA]</scope>
    <source>
        <strain evidence="1">ST1C</strain>
    </source>
</reference>
<organism evidence="1 2">
    <name type="scientific">Streblomastix strix</name>
    <dbReference type="NCBI Taxonomy" id="222440"/>
    <lineage>
        <taxon>Eukaryota</taxon>
        <taxon>Metamonada</taxon>
        <taxon>Preaxostyla</taxon>
        <taxon>Oxymonadida</taxon>
        <taxon>Streblomastigidae</taxon>
        <taxon>Streblomastix</taxon>
    </lineage>
</organism>
<comment type="caution">
    <text evidence="1">The sequence shown here is derived from an EMBL/GenBank/DDBJ whole genome shotgun (WGS) entry which is preliminary data.</text>
</comment>
<dbReference type="Proteomes" id="UP000324800">
    <property type="component" value="Unassembled WGS sequence"/>
</dbReference>
<dbReference type="AlphaFoldDB" id="A0A5J4VJV8"/>
<dbReference type="EMBL" id="SNRW01006675">
    <property type="protein sequence ID" value="KAA6382629.1"/>
    <property type="molecule type" value="Genomic_DNA"/>
</dbReference>
<evidence type="ECO:0000313" key="2">
    <source>
        <dbReference type="Proteomes" id="UP000324800"/>
    </source>
</evidence>
<name>A0A5J4VJV8_9EUKA</name>
<sequence>MKLSDSDSVYSVCPYLQALREKQEAEKQAITSQVQTRNLRSRDTVPEQNKYQEEIRIGFANALRNFDDAQIPDDGQIECRSSQTYQPESEPLPKRGDDDYLESMQHIHPITVQSDVQDVELKHIIAGEYQMVPNSCPKSYIGNYQLIPQKRYCYGPKIALYRIFIELFPFAATSQSNFYNKTQNVIEPRNRTDLCSDCHIGEQIQAYMRSKNLTLDDLDEDKKQFILLLLEIHKKRADHQ</sequence>